<dbReference type="Proteomes" id="UP000269692">
    <property type="component" value="Unassembled WGS sequence"/>
</dbReference>
<dbReference type="EMBL" id="RCTF01000015">
    <property type="protein sequence ID" value="RLP75396.1"/>
    <property type="molecule type" value="Genomic_DNA"/>
</dbReference>
<comment type="caution">
    <text evidence="1">The sequence shown here is derived from an EMBL/GenBank/DDBJ whole genome shotgun (WGS) entry which is preliminary data.</text>
</comment>
<evidence type="ECO:0000313" key="2">
    <source>
        <dbReference type="Proteomes" id="UP000269692"/>
    </source>
</evidence>
<dbReference type="AlphaFoldDB" id="A0A3L7A4Z2"/>
<gene>
    <name evidence="1" type="ORF">D9R14_16640</name>
</gene>
<sequence length="139" mass="15451">MPIPLDLQHATEQFDRFLADARDTAGLGTRNQAYTMVEGVLAVFRRRLSVEEAIRFAGVLPPVLRAIFVADWDPAEPRRPFADRAALTAEVQDLRRHHNFAPASAIADVAAALRRNMDEDTLDRVLAALPEGAADYWKA</sequence>
<evidence type="ECO:0000313" key="1">
    <source>
        <dbReference type="EMBL" id="RLP75396.1"/>
    </source>
</evidence>
<protein>
    <submittedName>
        <fullName evidence="1">DUF2267 domain-containing protein</fullName>
    </submittedName>
</protein>
<dbReference type="RefSeq" id="WP_121624470.1">
    <property type="nucleotide sequence ID" value="NZ_JACIIW010000005.1"/>
</dbReference>
<keyword evidence="2" id="KW-1185">Reference proteome</keyword>
<name>A0A3L7A4Z2_9HYPH</name>
<accession>A0A3L7A4Z2</accession>
<dbReference type="Gene3D" id="1.10.490.110">
    <property type="entry name" value="Uncharacterized conserved protein DUF2267"/>
    <property type="match status" value="1"/>
</dbReference>
<organism evidence="1 2">
    <name type="scientific">Xanthobacter tagetidis</name>
    <dbReference type="NCBI Taxonomy" id="60216"/>
    <lineage>
        <taxon>Bacteria</taxon>
        <taxon>Pseudomonadati</taxon>
        <taxon>Pseudomonadota</taxon>
        <taxon>Alphaproteobacteria</taxon>
        <taxon>Hyphomicrobiales</taxon>
        <taxon>Xanthobacteraceae</taxon>
        <taxon>Xanthobacter</taxon>
    </lineage>
</organism>
<dbReference type="InterPro" id="IPR018727">
    <property type="entry name" value="DUF2267"/>
</dbReference>
<dbReference type="InterPro" id="IPR038282">
    <property type="entry name" value="DUF2267_sf"/>
</dbReference>
<dbReference type="Pfam" id="PF10025">
    <property type="entry name" value="DUF2267"/>
    <property type="match status" value="1"/>
</dbReference>
<reference evidence="1 2" key="1">
    <citation type="submission" date="2018-10" db="EMBL/GenBank/DDBJ databases">
        <title>Xanthobacter tagetidis genome sequencing and assembly.</title>
        <authorList>
            <person name="Maclea K.S."/>
            <person name="Goen A.E."/>
            <person name="Fatima S.A."/>
        </authorList>
    </citation>
    <scope>NUCLEOTIDE SEQUENCE [LARGE SCALE GENOMIC DNA]</scope>
    <source>
        <strain evidence="1 2">ATCC 700314</strain>
    </source>
</reference>
<proteinExistence type="predicted"/>
<dbReference type="OrthoDB" id="20942at2"/>